<organism evidence="2 3">
    <name type="scientific">Acinetobacter chinensis</name>
    <dbReference type="NCBI Taxonomy" id="2004650"/>
    <lineage>
        <taxon>Bacteria</taxon>
        <taxon>Pseudomonadati</taxon>
        <taxon>Pseudomonadota</taxon>
        <taxon>Gammaproteobacteria</taxon>
        <taxon>Moraxellales</taxon>
        <taxon>Moraxellaceae</taxon>
        <taxon>Acinetobacter</taxon>
    </lineage>
</organism>
<protein>
    <submittedName>
        <fullName evidence="2">GNAT family N-acetyltransferase</fullName>
    </submittedName>
</protein>
<name>A0ABU3WHJ7_9GAMM</name>
<dbReference type="SUPFAM" id="SSF55729">
    <property type="entry name" value="Acyl-CoA N-acyltransferases (Nat)"/>
    <property type="match status" value="1"/>
</dbReference>
<accession>A0ABU3WHJ7</accession>
<evidence type="ECO:0000259" key="1">
    <source>
        <dbReference type="Pfam" id="PF13302"/>
    </source>
</evidence>
<feature type="domain" description="N-acetyltransferase" evidence="1">
    <location>
        <begin position="14"/>
        <end position="152"/>
    </location>
</feature>
<comment type="caution">
    <text evidence="2">The sequence shown here is derived from an EMBL/GenBank/DDBJ whole genome shotgun (WGS) entry which is preliminary data.</text>
</comment>
<dbReference type="PANTHER" id="PTHR43415:SF3">
    <property type="entry name" value="GNAT-FAMILY ACETYLTRANSFERASE"/>
    <property type="match status" value="1"/>
</dbReference>
<dbReference type="Gene3D" id="3.40.630.30">
    <property type="match status" value="1"/>
</dbReference>
<gene>
    <name evidence="2" type="ORF">QR674_12805</name>
</gene>
<reference evidence="2 3" key="1">
    <citation type="submission" date="2023-06" db="EMBL/GenBank/DDBJ databases">
        <title>Genomic Analysis of Acinetobacter Strains Recovered from South Australian Aquatic Samples provides Insights into the Circulation of Antibiotic Resistance determinants in the Environment.</title>
        <authorList>
            <person name="Tobin L."/>
            <person name="Jarocki V.M."/>
            <person name="Kenyon J."/>
            <person name="Drigo B."/>
            <person name="Donner E."/>
            <person name="Djordjevic S.P."/>
            <person name="Hamidian M."/>
        </authorList>
    </citation>
    <scope>NUCLEOTIDE SEQUENCE [LARGE SCALE GENOMIC DNA]</scope>
    <source>
        <strain evidence="2 3">SAAc652</strain>
    </source>
</reference>
<proteinExistence type="predicted"/>
<evidence type="ECO:0000313" key="3">
    <source>
        <dbReference type="Proteomes" id="UP001278188"/>
    </source>
</evidence>
<dbReference type="Pfam" id="PF13302">
    <property type="entry name" value="Acetyltransf_3"/>
    <property type="match status" value="1"/>
</dbReference>
<dbReference type="InterPro" id="IPR016181">
    <property type="entry name" value="Acyl_CoA_acyltransferase"/>
</dbReference>
<evidence type="ECO:0000313" key="2">
    <source>
        <dbReference type="EMBL" id="MDV2469861.1"/>
    </source>
</evidence>
<dbReference type="EMBL" id="JASVDY010000004">
    <property type="protein sequence ID" value="MDV2469861.1"/>
    <property type="molecule type" value="Genomic_DNA"/>
</dbReference>
<keyword evidence="3" id="KW-1185">Reference proteome</keyword>
<dbReference type="PANTHER" id="PTHR43415">
    <property type="entry name" value="SPERMIDINE N(1)-ACETYLTRANSFERASE"/>
    <property type="match status" value="1"/>
</dbReference>
<sequence length="182" mass="21582">MKIEFDQLRAGTVHFRLVEEEDAAFICGLRNNPVLNKHISQSSAVVDEQRAWIKTYKNRENLGQEYYFIICRNDNNLPVGTIRLYDFQHNPKKSFCWGSWILNENKPRFAAIESALLVYKFAFEQLKFEQSHFDVRKENTGVHNFHMRLGAQHIDGNELDNFYIYPSSKYYEILNEYQKFLG</sequence>
<dbReference type="RefSeq" id="WP_317084755.1">
    <property type="nucleotide sequence ID" value="NZ_JASVDY010000004.1"/>
</dbReference>
<dbReference type="Proteomes" id="UP001278188">
    <property type="component" value="Unassembled WGS sequence"/>
</dbReference>
<dbReference type="InterPro" id="IPR000182">
    <property type="entry name" value="GNAT_dom"/>
</dbReference>